<protein>
    <submittedName>
        <fullName evidence="3">Putative aldolase</fullName>
    </submittedName>
</protein>
<dbReference type="GO" id="GO:0046872">
    <property type="term" value="F:metal ion binding"/>
    <property type="evidence" value="ECO:0007669"/>
    <property type="project" value="UniProtKB-KW"/>
</dbReference>
<dbReference type="Pfam" id="PF00596">
    <property type="entry name" value="Aldolase_II"/>
    <property type="match status" value="1"/>
</dbReference>
<evidence type="ECO:0000256" key="2">
    <source>
        <dbReference type="ARBA" id="ARBA00023239"/>
    </source>
</evidence>
<evidence type="ECO:0000256" key="1">
    <source>
        <dbReference type="ARBA" id="ARBA00022723"/>
    </source>
</evidence>
<keyword evidence="2" id="KW-0456">Lyase</keyword>
<dbReference type="GO" id="GO:0005829">
    <property type="term" value="C:cytosol"/>
    <property type="evidence" value="ECO:0007669"/>
    <property type="project" value="TreeGrafter"/>
</dbReference>
<dbReference type="OrthoDB" id="9794581at2"/>
<dbReference type="PANTHER" id="PTHR22789">
    <property type="entry name" value="FUCULOSE PHOSPHATE ALDOLASE"/>
    <property type="match status" value="1"/>
</dbReference>
<dbReference type="EMBL" id="CP013652">
    <property type="protein sequence ID" value="ALS23353.1"/>
    <property type="molecule type" value="Genomic_DNA"/>
</dbReference>
<dbReference type="KEGG" id="pnp:IJ22_29800"/>
<dbReference type="RefSeq" id="WP_062409321.1">
    <property type="nucleotide sequence ID" value="NZ_CP013652.1"/>
</dbReference>
<accession>A0A0U2UAP7</accession>
<dbReference type="InterPro" id="IPR050197">
    <property type="entry name" value="Aldolase_class_II_sugar_metab"/>
</dbReference>
<dbReference type="Gene3D" id="3.40.225.10">
    <property type="entry name" value="Class II aldolase/adducin N-terminal domain"/>
    <property type="match status" value="1"/>
</dbReference>
<dbReference type="SUPFAM" id="SSF53639">
    <property type="entry name" value="AraD/HMP-PK domain-like"/>
    <property type="match status" value="1"/>
</dbReference>
<reference evidence="3 4" key="2">
    <citation type="journal article" date="2016" name="Genome Announc.">
        <title>Complete Genome Sequences of Two Interactive Moderate Thermophiles, Paenibacillus napthalenovorans 32O-Y and Paenibacillus sp. 32O-W.</title>
        <authorList>
            <person name="Butler R.R.III."/>
            <person name="Wang J."/>
            <person name="Stark B.C."/>
            <person name="Pombert J.F."/>
        </authorList>
    </citation>
    <scope>NUCLEOTIDE SEQUENCE [LARGE SCALE GENOMIC DNA]</scope>
    <source>
        <strain evidence="3 4">32O-Y</strain>
    </source>
</reference>
<gene>
    <name evidence="3" type="ORF">IJ22_29800</name>
</gene>
<dbReference type="InterPro" id="IPR036409">
    <property type="entry name" value="Aldolase_II/adducin_N_sf"/>
</dbReference>
<evidence type="ECO:0000313" key="3">
    <source>
        <dbReference type="EMBL" id="ALS23353.1"/>
    </source>
</evidence>
<dbReference type="GO" id="GO:0016832">
    <property type="term" value="F:aldehyde-lyase activity"/>
    <property type="evidence" value="ECO:0007669"/>
    <property type="project" value="TreeGrafter"/>
</dbReference>
<sequence length="221" mass="24648">MNPDEAKAMILDIGQRMYSKEWVASNDGNISVKLDADRVLVTPTRQSKGYMTAGMLSIVDRQGHVLEGTYQPTSELKMHLKIYEMRPDVNAVVHAHPPFATSFAVAGIPLDRYILAEAVFELGKVPIAPYATPSTDELTDSFVDLLSEHDCFLLKNHGATTMGIDLMTAYYKMESLEHLAKIMNYASSLGKMDEIPQDKVRVLEGMRQKYGIHGRQPKSTV</sequence>
<dbReference type="AlphaFoldDB" id="A0A0U2UAP7"/>
<name>A0A0U2UAP7_9BACL</name>
<dbReference type="Proteomes" id="UP000061660">
    <property type="component" value="Chromosome"/>
</dbReference>
<keyword evidence="1" id="KW-0479">Metal-binding</keyword>
<dbReference type="STRING" id="162209.IJ22_29800"/>
<proteinExistence type="predicted"/>
<dbReference type="SMART" id="SM01007">
    <property type="entry name" value="Aldolase_II"/>
    <property type="match status" value="1"/>
</dbReference>
<organism evidence="3 4">
    <name type="scientific">Paenibacillus naphthalenovorans</name>
    <dbReference type="NCBI Taxonomy" id="162209"/>
    <lineage>
        <taxon>Bacteria</taxon>
        <taxon>Bacillati</taxon>
        <taxon>Bacillota</taxon>
        <taxon>Bacilli</taxon>
        <taxon>Bacillales</taxon>
        <taxon>Paenibacillaceae</taxon>
        <taxon>Paenibacillus</taxon>
    </lineage>
</organism>
<dbReference type="PANTHER" id="PTHR22789:SF0">
    <property type="entry name" value="3-OXO-TETRONATE 4-PHOSPHATE DECARBOXYLASE-RELATED"/>
    <property type="match status" value="1"/>
</dbReference>
<keyword evidence="4" id="KW-1185">Reference proteome</keyword>
<evidence type="ECO:0000313" key="4">
    <source>
        <dbReference type="Proteomes" id="UP000061660"/>
    </source>
</evidence>
<dbReference type="PATRIC" id="fig|162209.4.peg.3177"/>
<dbReference type="InterPro" id="IPR001303">
    <property type="entry name" value="Aldolase_II/adducin_N"/>
</dbReference>
<reference evidence="4" key="1">
    <citation type="submission" date="2015-12" db="EMBL/GenBank/DDBJ databases">
        <title>Complete genome sequences of two moderately thermophilic Paenibacillus species.</title>
        <authorList>
            <person name="Butler R.III."/>
            <person name="Wang J."/>
            <person name="Stark B.C."/>
            <person name="Pombert J.-F."/>
        </authorList>
    </citation>
    <scope>NUCLEOTIDE SEQUENCE [LARGE SCALE GENOMIC DNA]</scope>
    <source>
        <strain evidence="4">32O-Y</strain>
    </source>
</reference>
<dbReference type="GO" id="GO:0019323">
    <property type="term" value="P:pentose catabolic process"/>
    <property type="evidence" value="ECO:0007669"/>
    <property type="project" value="TreeGrafter"/>
</dbReference>